<feature type="domain" description="RING-type" evidence="19">
    <location>
        <begin position="223"/>
        <end position="274"/>
    </location>
</feature>
<dbReference type="InterPro" id="IPR001841">
    <property type="entry name" value="Znf_RING"/>
</dbReference>
<comment type="catalytic activity">
    <reaction evidence="1">
        <text>S-ubiquitinyl-[E2 ubiquitin-conjugating enzyme]-L-cysteine + [acceptor protein]-L-lysine = [E2 ubiquitin-conjugating enzyme]-L-cysteine + N(6)-ubiquitinyl-[acceptor protein]-L-lysine.</text>
        <dbReference type="EC" id="2.3.2.27"/>
    </reaction>
</comment>
<keyword evidence="6" id="KW-0813">Transport</keyword>
<dbReference type="GO" id="GO:0007031">
    <property type="term" value="P:peroxisome organization"/>
    <property type="evidence" value="ECO:0007669"/>
    <property type="project" value="UniProtKB-KW"/>
</dbReference>
<evidence type="ECO:0000256" key="2">
    <source>
        <dbReference type="ARBA" id="ARBA00004585"/>
    </source>
</evidence>
<evidence type="ECO:0000256" key="15">
    <source>
        <dbReference type="ARBA" id="ARBA00022989"/>
    </source>
</evidence>
<accession>A0ABD2LMN5</accession>
<dbReference type="InterPro" id="IPR006845">
    <property type="entry name" value="Pex_N"/>
</dbReference>
<dbReference type="AlphaFoldDB" id="A0ABD2LMN5"/>
<dbReference type="InterPro" id="IPR025654">
    <property type="entry name" value="PEX2/10"/>
</dbReference>
<name>A0ABD2LMN5_9BILA</name>
<keyword evidence="13" id="KW-0862">Zinc</keyword>
<dbReference type="EMBL" id="JBICBT010000362">
    <property type="protein sequence ID" value="KAL3115930.1"/>
    <property type="molecule type" value="Genomic_DNA"/>
</dbReference>
<organism evidence="20 21">
    <name type="scientific">Heterodera trifolii</name>
    <dbReference type="NCBI Taxonomy" id="157864"/>
    <lineage>
        <taxon>Eukaryota</taxon>
        <taxon>Metazoa</taxon>
        <taxon>Ecdysozoa</taxon>
        <taxon>Nematoda</taxon>
        <taxon>Chromadorea</taxon>
        <taxon>Rhabditida</taxon>
        <taxon>Tylenchina</taxon>
        <taxon>Tylenchomorpha</taxon>
        <taxon>Tylenchoidea</taxon>
        <taxon>Heteroderidae</taxon>
        <taxon>Heteroderinae</taxon>
        <taxon>Heterodera</taxon>
    </lineage>
</organism>
<keyword evidence="8" id="KW-0808">Transferase</keyword>
<dbReference type="PROSITE" id="PS00518">
    <property type="entry name" value="ZF_RING_1"/>
    <property type="match status" value="1"/>
</dbReference>
<dbReference type="InterPro" id="IPR013083">
    <property type="entry name" value="Znf_RING/FYVE/PHD"/>
</dbReference>
<sequence>MSYFSADADASELITAQRRDDEQIQWIYDRMSDCVLRFFGERIWISYHRWLPSLAAFIYLSATNLREKQSVGEEYVGLVQIGTDRRFPSLLNRLFFVFSEVIYRAPLLSFLLLQQHPLILQMHSLFHPVGIDQIHSAWFFLSNSFFLRLSKRLASIRYLSLKPQPNSIPKKLFQLVGFATFVQFVVVLVSNIAKLVKKATEKHSLAQSEGNRQQKSVKSGFSCKICSSQIAFGQMRRSVCLPCGHCLCSDCLLILCSKGVSNDTFSSVECPFCRIKCPSNRIVFPLNL</sequence>
<dbReference type="GO" id="GO:0061630">
    <property type="term" value="F:ubiquitin protein ligase activity"/>
    <property type="evidence" value="ECO:0007669"/>
    <property type="project" value="UniProtKB-EC"/>
</dbReference>
<protein>
    <recommendedName>
        <fullName evidence="5">RING-type E3 ubiquitin transferase</fullName>
        <ecNumber evidence="5">2.3.2.27</ecNumber>
    </recommendedName>
</protein>
<evidence type="ECO:0000256" key="7">
    <source>
        <dbReference type="ARBA" id="ARBA00022593"/>
    </source>
</evidence>
<dbReference type="GO" id="GO:0008270">
    <property type="term" value="F:zinc ion binding"/>
    <property type="evidence" value="ECO:0007669"/>
    <property type="project" value="UniProtKB-KW"/>
</dbReference>
<dbReference type="PANTHER" id="PTHR23350">
    <property type="entry name" value="PEROXISOME ASSEMBLY PROTEIN 10"/>
    <property type="match status" value="1"/>
</dbReference>
<evidence type="ECO:0000256" key="1">
    <source>
        <dbReference type="ARBA" id="ARBA00000900"/>
    </source>
</evidence>
<evidence type="ECO:0000256" key="9">
    <source>
        <dbReference type="ARBA" id="ARBA00022692"/>
    </source>
</evidence>
<keyword evidence="7" id="KW-0962">Peroxisome biogenesis</keyword>
<comment type="pathway">
    <text evidence="3">Protein modification; protein ubiquitination.</text>
</comment>
<evidence type="ECO:0000256" key="8">
    <source>
        <dbReference type="ARBA" id="ARBA00022679"/>
    </source>
</evidence>
<keyword evidence="12" id="KW-0833">Ubl conjugation pathway</keyword>
<dbReference type="PANTHER" id="PTHR23350:SF0">
    <property type="entry name" value="PEROXISOME BIOGENESIS FACTOR 10"/>
    <property type="match status" value="1"/>
</dbReference>
<evidence type="ECO:0000256" key="17">
    <source>
        <dbReference type="ARBA" id="ARBA00023140"/>
    </source>
</evidence>
<comment type="subcellular location">
    <subcellularLocation>
        <location evidence="2">Peroxisome membrane</location>
        <topology evidence="2">Multi-pass membrane protein</topology>
    </subcellularLocation>
</comment>
<evidence type="ECO:0000256" key="16">
    <source>
        <dbReference type="ARBA" id="ARBA00023136"/>
    </source>
</evidence>
<evidence type="ECO:0000259" key="19">
    <source>
        <dbReference type="PROSITE" id="PS50089"/>
    </source>
</evidence>
<keyword evidence="21" id="KW-1185">Reference proteome</keyword>
<evidence type="ECO:0000313" key="21">
    <source>
        <dbReference type="Proteomes" id="UP001620626"/>
    </source>
</evidence>
<reference evidence="20 21" key="1">
    <citation type="submission" date="2024-10" db="EMBL/GenBank/DDBJ databases">
        <authorList>
            <person name="Kim D."/>
        </authorList>
    </citation>
    <scope>NUCLEOTIDE SEQUENCE [LARGE SCALE GENOMIC DNA]</scope>
    <source>
        <strain evidence="20">BH-2024</strain>
    </source>
</reference>
<evidence type="ECO:0000256" key="13">
    <source>
        <dbReference type="ARBA" id="ARBA00022833"/>
    </source>
</evidence>
<evidence type="ECO:0000256" key="12">
    <source>
        <dbReference type="ARBA" id="ARBA00022786"/>
    </source>
</evidence>
<keyword evidence="16" id="KW-0472">Membrane</keyword>
<evidence type="ECO:0000313" key="20">
    <source>
        <dbReference type="EMBL" id="KAL3115930.1"/>
    </source>
</evidence>
<dbReference type="Gene3D" id="3.30.40.10">
    <property type="entry name" value="Zinc/RING finger domain, C3HC4 (zinc finger)"/>
    <property type="match status" value="1"/>
</dbReference>
<keyword evidence="14" id="KW-0653">Protein transport</keyword>
<dbReference type="SUPFAM" id="SSF57850">
    <property type="entry name" value="RING/U-box"/>
    <property type="match status" value="1"/>
</dbReference>
<keyword evidence="15" id="KW-1133">Transmembrane helix</keyword>
<keyword evidence="17" id="KW-0576">Peroxisome</keyword>
<evidence type="ECO:0000256" key="10">
    <source>
        <dbReference type="ARBA" id="ARBA00022723"/>
    </source>
</evidence>
<evidence type="ECO:0000256" key="14">
    <source>
        <dbReference type="ARBA" id="ARBA00022927"/>
    </source>
</evidence>
<evidence type="ECO:0000256" key="11">
    <source>
        <dbReference type="ARBA" id="ARBA00022771"/>
    </source>
</evidence>
<evidence type="ECO:0000256" key="18">
    <source>
        <dbReference type="PROSITE-ProRule" id="PRU00175"/>
    </source>
</evidence>
<dbReference type="SMART" id="SM00184">
    <property type="entry name" value="RING"/>
    <property type="match status" value="1"/>
</dbReference>
<dbReference type="GO" id="GO:0015031">
    <property type="term" value="P:protein transport"/>
    <property type="evidence" value="ECO:0007669"/>
    <property type="project" value="UniProtKB-KW"/>
</dbReference>
<evidence type="ECO:0000256" key="4">
    <source>
        <dbReference type="ARBA" id="ARBA00008704"/>
    </source>
</evidence>
<dbReference type="Proteomes" id="UP001620626">
    <property type="component" value="Unassembled WGS sequence"/>
</dbReference>
<evidence type="ECO:0000256" key="3">
    <source>
        <dbReference type="ARBA" id="ARBA00004906"/>
    </source>
</evidence>
<gene>
    <name evidence="20" type="ORF">niasHT_007230</name>
</gene>
<keyword evidence="10" id="KW-0479">Metal-binding</keyword>
<evidence type="ECO:0000256" key="6">
    <source>
        <dbReference type="ARBA" id="ARBA00022448"/>
    </source>
</evidence>
<dbReference type="InterPro" id="IPR017907">
    <property type="entry name" value="Znf_RING_CS"/>
</dbReference>
<proteinExistence type="inferred from homology"/>
<dbReference type="Pfam" id="PF04757">
    <property type="entry name" value="Pex2_Pex12"/>
    <property type="match status" value="1"/>
</dbReference>
<keyword evidence="11 18" id="KW-0863">Zinc-finger</keyword>
<comment type="similarity">
    <text evidence="4">Belongs to the pex2/pex10/pex12 family.</text>
</comment>
<dbReference type="PROSITE" id="PS50089">
    <property type="entry name" value="ZF_RING_2"/>
    <property type="match status" value="1"/>
</dbReference>
<dbReference type="EC" id="2.3.2.27" evidence="5"/>
<evidence type="ECO:0000256" key="5">
    <source>
        <dbReference type="ARBA" id="ARBA00012483"/>
    </source>
</evidence>
<dbReference type="GO" id="GO:0005778">
    <property type="term" value="C:peroxisomal membrane"/>
    <property type="evidence" value="ECO:0007669"/>
    <property type="project" value="UniProtKB-SubCell"/>
</dbReference>
<keyword evidence="9" id="KW-0812">Transmembrane</keyword>
<comment type="caution">
    <text evidence="20">The sequence shown here is derived from an EMBL/GenBank/DDBJ whole genome shotgun (WGS) entry which is preliminary data.</text>
</comment>